<dbReference type="EMBL" id="JANARS010000003">
    <property type="protein sequence ID" value="MCP3421660.1"/>
    <property type="molecule type" value="Genomic_DNA"/>
</dbReference>
<keyword evidence="3" id="KW-1185">Reference proteome</keyword>
<name>A0ABT1KV76_9ACTN</name>
<comment type="caution">
    <text evidence="2">The sequence shown here is derived from an EMBL/GenBank/DDBJ whole genome shotgun (WGS) entry which is preliminary data.</text>
</comment>
<dbReference type="SUPFAM" id="SSF54637">
    <property type="entry name" value="Thioesterase/thiol ester dehydrase-isomerase"/>
    <property type="match status" value="1"/>
</dbReference>
<proteinExistence type="predicted"/>
<dbReference type="Gene3D" id="3.10.129.10">
    <property type="entry name" value="Hotdog Thioesterase"/>
    <property type="match status" value="1"/>
</dbReference>
<dbReference type="PIRSF" id="PIRSF018072">
    <property type="entry name" value="UCP018072"/>
    <property type="match status" value="1"/>
</dbReference>
<dbReference type="InterPro" id="IPR016709">
    <property type="entry name" value="HadA-like"/>
</dbReference>
<dbReference type="InterPro" id="IPR039569">
    <property type="entry name" value="FAS1-like_DH_region"/>
</dbReference>
<dbReference type="CDD" id="cd03441">
    <property type="entry name" value="R_hydratase_like"/>
    <property type="match status" value="1"/>
</dbReference>
<dbReference type="Pfam" id="PF13452">
    <property type="entry name" value="FAS1_DH_region"/>
    <property type="match status" value="1"/>
</dbReference>
<evidence type="ECO:0000313" key="2">
    <source>
        <dbReference type="EMBL" id="MCP3421660.1"/>
    </source>
</evidence>
<feature type="domain" description="FAS1-like dehydratase" evidence="1">
    <location>
        <begin position="6"/>
        <end position="125"/>
    </location>
</feature>
<dbReference type="RefSeq" id="WP_254180884.1">
    <property type="nucleotide sequence ID" value="NZ_JANARS010000003.1"/>
</dbReference>
<accession>A0ABT1KV76</accession>
<protein>
    <submittedName>
        <fullName evidence="2">MaoC family dehydratase N-terminal domain-containing protein</fullName>
    </submittedName>
</protein>
<evidence type="ECO:0000259" key="1">
    <source>
        <dbReference type="Pfam" id="PF13452"/>
    </source>
</evidence>
<sequence>MPVDPSLVGRAFPAPAPLSVTPERVSAFAAAVGHPAGPGEPGDVVPPTFPIVLAFDAMQAFLDAERIDLHRIVHGEQRFAYARPLAVGDELSATLTVTGLRQIGGADIIATASEITDATGAVVCTGKATLVHSAGSEAGA</sequence>
<reference evidence="2 3" key="1">
    <citation type="submission" date="2022-06" db="EMBL/GenBank/DDBJ databases">
        <authorList>
            <person name="So Y."/>
        </authorList>
    </citation>
    <scope>NUCLEOTIDE SEQUENCE [LARGE SCALE GENOMIC DNA]</scope>
    <source>
        <strain evidence="2 3">STR3</strain>
    </source>
</reference>
<evidence type="ECO:0000313" key="3">
    <source>
        <dbReference type="Proteomes" id="UP001204524"/>
    </source>
</evidence>
<gene>
    <name evidence="2" type="ORF">NCI01_07620</name>
</gene>
<organism evidence="2 3">
    <name type="scientific">Nocardioides pinisoli</name>
    <dbReference type="NCBI Taxonomy" id="2950279"/>
    <lineage>
        <taxon>Bacteria</taxon>
        <taxon>Bacillati</taxon>
        <taxon>Actinomycetota</taxon>
        <taxon>Actinomycetes</taxon>
        <taxon>Propionibacteriales</taxon>
        <taxon>Nocardioidaceae</taxon>
        <taxon>Nocardioides</taxon>
    </lineage>
</organism>
<dbReference type="InterPro" id="IPR029069">
    <property type="entry name" value="HotDog_dom_sf"/>
</dbReference>
<dbReference type="Proteomes" id="UP001204524">
    <property type="component" value="Unassembled WGS sequence"/>
</dbReference>